<reference evidence="7 10" key="2">
    <citation type="submission" date="2020-04" db="EMBL/GenBank/DDBJ databases">
        <authorList>
            <person name="Hitch T.C.A."/>
            <person name="Wylensek D."/>
            <person name="Clavel T."/>
        </authorList>
    </citation>
    <scope>NUCLEOTIDE SEQUENCE [LARGE SCALE GENOMIC DNA]</scope>
    <source>
        <strain evidence="7 10">COR2-253-APC-1A</strain>
    </source>
</reference>
<dbReference type="EMBL" id="QEKH01000005">
    <property type="protein sequence ID" value="PVY44679.1"/>
    <property type="molecule type" value="Genomic_DNA"/>
</dbReference>
<dbReference type="EMBL" id="JABAEW010000004">
    <property type="protein sequence ID" value="NMD85675.1"/>
    <property type="molecule type" value="Genomic_DNA"/>
</dbReference>
<evidence type="ECO:0000256" key="3">
    <source>
        <dbReference type="SAM" id="MobiDB-lite"/>
    </source>
</evidence>
<keyword evidence="2" id="KW-0175">Coiled coil</keyword>
<evidence type="ECO:0000259" key="4">
    <source>
        <dbReference type="Pfam" id="PF25876"/>
    </source>
</evidence>
<proteinExistence type="predicted"/>
<dbReference type="InterPro" id="IPR058624">
    <property type="entry name" value="MdtA-like_HH"/>
</dbReference>
<gene>
    <name evidence="8" type="ORF">C8D82_1058</name>
    <name evidence="7" type="ORF">HF882_03655</name>
</gene>
<feature type="domain" description="Multidrug resistance protein MdtA-like alpha-helical hairpin" evidence="4">
    <location>
        <begin position="125"/>
        <end position="205"/>
    </location>
</feature>
<feature type="region of interest" description="Disordered" evidence="3">
    <location>
        <begin position="413"/>
        <end position="439"/>
    </location>
</feature>
<comment type="subcellular location">
    <subcellularLocation>
        <location evidence="1">Cell envelope</location>
    </subcellularLocation>
</comment>
<evidence type="ECO:0000313" key="10">
    <source>
        <dbReference type="Proteomes" id="UP000576225"/>
    </source>
</evidence>
<sequence>MKKMLRVLLVLVILGALAGGAYWGYQRYAGGKTTVRYNTEPVVRADIASTISATGTVEPEELVNVGAQVTGKIVSFGTDADGKSVDYGSRVKAGAVLANIDDATYDAEVRSAKAAKQQAEASILSAQASIKQSRAKLKLAESNWKRAQQLFPQKAMAESEYDDAQSEYFAAVAAVLVAEASLAQANAQLATAEASLDKAQRNLDYCVISSPVDGVIIDRRVSIGQTVVSSMSASSIFLIAKDLKRMQVWVSVNEADIGSIKQGMPVTFTVDAFPDRTFQGEVYKIRLNATMSQNVVTYVVEVSTDNSDGVLLPYLTANVKFIKDSRKQALTVPNAALRYLPEASQIRPEYQAALAEAAELRGTGERIVWVRDNDELRPEKITVGLNDGIVTEVASGNLAEGMEIVTGSTVISAEEPGASSADAGSPFLPKPPHRDNKKK</sequence>
<feature type="domain" description="Multidrug resistance protein MdtA-like barrel-sandwich hybrid" evidence="5">
    <location>
        <begin position="62"/>
        <end position="235"/>
    </location>
</feature>
<dbReference type="Pfam" id="PF25954">
    <property type="entry name" value="Beta-barrel_RND_2"/>
    <property type="match status" value="1"/>
</dbReference>
<reference evidence="8 9" key="1">
    <citation type="submission" date="2018-04" db="EMBL/GenBank/DDBJ databases">
        <title>Genomic Encyclopedia of Type Strains, Phase IV (KMG-IV): sequencing the most valuable type-strain genomes for metagenomic binning, comparative biology and taxonomic classification.</title>
        <authorList>
            <person name="Goeker M."/>
        </authorList>
    </citation>
    <scope>NUCLEOTIDE SEQUENCE [LARGE SCALE GENOMIC DNA]</scope>
    <source>
        <strain evidence="8 9">DSM 14823</strain>
    </source>
</reference>
<dbReference type="SUPFAM" id="SSF111369">
    <property type="entry name" value="HlyD-like secretion proteins"/>
    <property type="match status" value="1"/>
</dbReference>
<evidence type="ECO:0000313" key="7">
    <source>
        <dbReference type="EMBL" id="NMD85675.1"/>
    </source>
</evidence>
<dbReference type="Pfam" id="PF25917">
    <property type="entry name" value="BSH_RND"/>
    <property type="match status" value="1"/>
</dbReference>
<evidence type="ECO:0000313" key="8">
    <source>
        <dbReference type="EMBL" id="PVY44679.1"/>
    </source>
</evidence>
<dbReference type="Gene3D" id="2.40.30.170">
    <property type="match status" value="1"/>
</dbReference>
<dbReference type="GeneID" id="78294328"/>
<dbReference type="AlphaFoldDB" id="A0A2U1B7M6"/>
<dbReference type="InterPro" id="IPR058625">
    <property type="entry name" value="MdtA-like_BSH"/>
</dbReference>
<dbReference type="InterPro" id="IPR058792">
    <property type="entry name" value="Beta-barrel_RND_2"/>
</dbReference>
<evidence type="ECO:0000313" key="9">
    <source>
        <dbReference type="Proteomes" id="UP000245959"/>
    </source>
</evidence>
<dbReference type="Pfam" id="PF25876">
    <property type="entry name" value="HH_MFP_RND"/>
    <property type="match status" value="1"/>
</dbReference>
<dbReference type="PANTHER" id="PTHR32347:SF14">
    <property type="entry name" value="EFFLUX SYSTEM COMPONENT YKNX-RELATED"/>
    <property type="match status" value="1"/>
</dbReference>
<comment type="caution">
    <text evidence="8">The sequence shown here is derived from an EMBL/GenBank/DDBJ whole genome shotgun (WGS) entry which is preliminary data.</text>
</comment>
<accession>A0A2U1B7M6</accession>
<dbReference type="GO" id="GO:0015562">
    <property type="term" value="F:efflux transmembrane transporter activity"/>
    <property type="evidence" value="ECO:0007669"/>
    <property type="project" value="InterPro"/>
</dbReference>
<keyword evidence="9" id="KW-1185">Reference proteome</keyword>
<organism evidence="8 9">
    <name type="scientific">Victivallis vadensis</name>
    <dbReference type="NCBI Taxonomy" id="172901"/>
    <lineage>
        <taxon>Bacteria</taxon>
        <taxon>Pseudomonadati</taxon>
        <taxon>Lentisphaerota</taxon>
        <taxon>Lentisphaeria</taxon>
        <taxon>Victivallales</taxon>
        <taxon>Victivallaceae</taxon>
        <taxon>Victivallis</taxon>
    </lineage>
</organism>
<feature type="domain" description="CusB-like beta-barrel" evidence="6">
    <location>
        <begin position="248"/>
        <end position="323"/>
    </location>
</feature>
<dbReference type="RefSeq" id="WP_116883005.1">
    <property type="nucleotide sequence ID" value="NZ_CALXNT010000094.1"/>
</dbReference>
<evidence type="ECO:0000256" key="2">
    <source>
        <dbReference type="ARBA" id="ARBA00023054"/>
    </source>
</evidence>
<dbReference type="Proteomes" id="UP000245959">
    <property type="component" value="Unassembled WGS sequence"/>
</dbReference>
<dbReference type="Gene3D" id="2.40.420.20">
    <property type="match status" value="1"/>
</dbReference>
<dbReference type="GO" id="GO:0030313">
    <property type="term" value="C:cell envelope"/>
    <property type="evidence" value="ECO:0007669"/>
    <property type="project" value="UniProtKB-SubCell"/>
</dbReference>
<name>A0A2U1B7M6_9BACT</name>
<evidence type="ECO:0000256" key="1">
    <source>
        <dbReference type="ARBA" id="ARBA00004196"/>
    </source>
</evidence>
<evidence type="ECO:0000259" key="5">
    <source>
        <dbReference type="Pfam" id="PF25917"/>
    </source>
</evidence>
<dbReference type="PANTHER" id="PTHR32347">
    <property type="entry name" value="EFFLUX SYSTEM COMPONENT YKNX-RELATED"/>
    <property type="match status" value="1"/>
</dbReference>
<dbReference type="Gene3D" id="2.40.50.100">
    <property type="match status" value="2"/>
</dbReference>
<evidence type="ECO:0000259" key="6">
    <source>
        <dbReference type="Pfam" id="PF25954"/>
    </source>
</evidence>
<protein>
    <submittedName>
        <fullName evidence="7">HlyD family efflux transporter periplasmic adaptor subunit</fullName>
    </submittedName>
    <submittedName>
        <fullName evidence="8">HlyD family secretion protein</fullName>
    </submittedName>
</protein>
<dbReference type="InterPro" id="IPR050465">
    <property type="entry name" value="UPF0194_transport"/>
</dbReference>
<dbReference type="Proteomes" id="UP000576225">
    <property type="component" value="Unassembled WGS sequence"/>
</dbReference>